<dbReference type="GeneID" id="57398144"/>
<gene>
    <name evidence="1" type="ORF">PtoMrB4_29270</name>
</gene>
<dbReference type="AlphaFoldDB" id="A0A1I0UK51"/>
<dbReference type="EMBL" id="AP022642">
    <property type="protein sequence ID" value="BCA28950.1"/>
    <property type="molecule type" value="Genomic_DNA"/>
</dbReference>
<sequence>MNARLRRLGAHLGLLALALIVLGPLVARLQAPVQDWSWLQALACHAGGVQASPGPAPLPLQPKAPEAPALTVLDACGYCSLLLNSPAATGPLWQPLPCAHPGTPVCSGQPLAALAALHFPSSRSRAPPAIA</sequence>
<name>A0A1I0UK51_9GAMM</name>
<dbReference type="Proteomes" id="UP000501237">
    <property type="component" value="Chromosome"/>
</dbReference>
<dbReference type="KEGG" id="poj:PtoMrB4_29270"/>
<dbReference type="STRING" id="319939.SAMN05216263_114111"/>
<organism evidence="1 2">
    <name type="scientific">Metapseudomonas otitidis</name>
    <dbReference type="NCBI Taxonomy" id="319939"/>
    <lineage>
        <taxon>Bacteria</taxon>
        <taxon>Pseudomonadati</taxon>
        <taxon>Pseudomonadota</taxon>
        <taxon>Gammaproteobacteria</taxon>
        <taxon>Pseudomonadales</taxon>
        <taxon>Pseudomonadaceae</taxon>
        <taxon>Metapseudomonas</taxon>
    </lineage>
</organism>
<dbReference type="InterPro" id="IPR021333">
    <property type="entry name" value="DUF2946"/>
</dbReference>
<evidence type="ECO:0000313" key="2">
    <source>
        <dbReference type="Proteomes" id="UP000501237"/>
    </source>
</evidence>
<protein>
    <submittedName>
        <fullName evidence="1">Uncharacterized protein</fullName>
    </submittedName>
</protein>
<evidence type="ECO:0000313" key="1">
    <source>
        <dbReference type="EMBL" id="BCA28950.1"/>
    </source>
</evidence>
<reference evidence="1 2" key="1">
    <citation type="journal article" date="2020" name="Microbiol. Resour. Announc.">
        <title>Complete genome sequence of Pseudomonas otitidis strain MrB4, isolated from Lake Biwa in Japan.</title>
        <authorList>
            <person name="Miyazaki K."/>
            <person name="Hase E."/>
            <person name="Maruya T."/>
        </authorList>
    </citation>
    <scope>NUCLEOTIDE SEQUENCE [LARGE SCALE GENOMIC DNA]</scope>
    <source>
        <strain evidence="1 2">MrB4</strain>
    </source>
</reference>
<proteinExistence type="predicted"/>
<accession>A0A1I0UK51</accession>
<dbReference type="RefSeq" id="WP_074971739.1">
    <property type="nucleotide sequence ID" value="NZ_AP022642.1"/>
</dbReference>
<dbReference type="Pfam" id="PF11162">
    <property type="entry name" value="DUF2946"/>
    <property type="match status" value="1"/>
</dbReference>